<evidence type="ECO:0000313" key="3">
    <source>
        <dbReference type="Proteomes" id="UP000325755"/>
    </source>
</evidence>
<organism evidence="2 3">
    <name type="scientific">Candidatus Methylospira mobilis</name>
    <dbReference type="NCBI Taxonomy" id="1808979"/>
    <lineage>
        <taxon>Bacteria</taxon>
        <taxon>Pseudomonadati</taxon>
        <taxon>Pseudomonadota</taxon>
        <taxon>Gammaproteobacteria</taxon>
        <taxon>Methylococcales</taxon>
        <taxon>Methylococcaceae</taxon>
        <taxon>Candidatus Methylospira</taxon>
    </lineage>
</organism>
<proteinExistence type="predicted"/>
<reference evidence="2 3" key="1">
    <citation type="submission" date="2019-09" db="EMBL/GenBank/DDBJ databases">
        <title>Ecophysiology of the spiral-shaped methanotroph Methylospira mobilis as revealed by the complete genome sequence.</title>
        <authorList>
            <person name="Oshkin I.Y."/>
            <person name="Dedysh S.N."/>
            <person name="Miroshnikov K."/>
            <person name="Danilova O.V."/>
            <person name="Hakobyan A."/>
            <person name="Liesack W."/>
        </authorList>
    </citation>
    <scope>NUCLEOTIDE SEQUENCE [LARGE SCALE GENOMIC DNA]</scope>
    <source>
        <strain evidence="2 3">Shm1</strain>
    </source>
</reference>
<dbReference type="KEGG" id="mmob:F6R98_13585"/>
<dbReference type="Proteomes" id="UP000325755">
    <property type="component" value="Chromosome"/>
</dbReference>
<evidence type="ECO:0000259" key="1">
    <source>
        <dbReference type="Pfam" id="PF19192"/>
    </source>
</evidence>
<dbReference type="InterPro" id="IPR043834">
    <property type="entry name" value="REC"/>
</dbReference>
<accession>A0A5Q0BI77</accession>
<dbReference type="OrthoDB" id="7605462at2"/>
<feature type="domain" description="Response receiver" evidence="1">
    <location>
        <begin position="2"/>
        <end position="41"/>
    </location>
</feature>
<name>A0A5Q0BI77_9GAMM</name>
<keyword evidence="3" id="KW-1185">Reference proteome</keyword>
<protein>
    <recommendedName>
        <fullName evidence="1">Response receiver domain-containing protein</fullName>
    </recommendedName>
</protein>
<dbReference type="Pfam" id="PF19192">
    <property type="entry name" value="Response_reg_2"/>
    <property type="match status" value="1"/>
</dbReference>
<evidence type="ECO:0000313" key="2">
    <source>
        <dbReference type="EMBL" id="QFY43523.1"/>
    </source>
</evidence>
<sequence length="508" mass="57199">MLILDYHLDGNQGSEKAINILRRLAGNSNFNLVVVYTQNRSEAGAGIENTINEIALSLACPATQLKLHQGKLTSLQKKMGAWEDIQDGIFDYLLGCVDQIAFLKVLERDDRSWNAISEMPELNDLARYLNSIPQGVNLNADQVIELLMHRRQSDFCQKMSQVPYGRVTTGSNNDINWIRTDSLFITVVSKQHDPNTIPERLLDALEAWDPVPHRLIMSKMRSELDQQGVMAETGVLMNRHLHAGWLEEILESDEAKRRTSVRLNVARHWESLGGKIESSVVDFAERVAAYLSHPDHRHMMMKRFDLLGAGQQREDVCLQLNSYACSKPIEGHHLTTGHILRIDRSSSSSEYWLCLTPACDLVPGQGNDKGWKKRLGSWLPFKAVRLYSADKTPALKNASRGSHLFLQIENKLNVFGFSENAEGRDVDGQPLRWEQLFAAGNGAFNGSNQLEVAYIVDEKGILSHKKYQGVVVAQLRYEYALNLLHRLGSHLSRVGLDFIPMKSDESSG</sequence>
<dbReference type="InParanoid" id="A0A5Q0BI77"/>
<gene>
    <name evidence="2" type="ORF">F6R98_13585</name>
</gene>
<dbReference type="AlphaFoldDB" id="A0A5Q0BI77"/>
<dbReference type="EMBL" id="CP044205">
    <property type="protein sequence ID" value="QFY43523.1"/>
    <property type="molecule type" value="Genomic_DNA"/>
</dbReference>